<evidence type="ECO:0000313" key="3">
    <source>
        <dbReference type="Proteomes" id="UP000479938"/>
    </source>
</evidence>
<dbReference type="InterPro" id="IPR008881">
    <property type="entry name" value="Trigger_fac_ribosome-bd_bac"/>
</dbReference>
<proteinExistence type="predicted"/>
<dbReference type="EMBL" id="CADCSU010000133">
    <property type="protein sequence ID" value="CAA9201772.1"/>
    <property type="molecule type" value="Genomic_DNA"/>
</dbReference>
<sequence>MDIKRVAIDAVNETIVMTVVHMDYKGQVAKRINEKMPLATVKGFRKGQVPKDLVEKQYGKAIKQEEVKKVVDLALERFVQSERLNLLGTPLAKENENFDWDAEELTFEYEIGLVPNFEIDLEAKNNIVKYIVTADDKLIDGQVERIQKQFGKAIPQDKVEADSDLTGTFSNEEKGINNTTTIAVSTFNKAAADKFIGKKVGDVVTVSTKGLFADDHQLMDYLKVSHDDVHGLDIEVNFTIEAINGAELAELNQELFDKLFGEGKVASLEDLKSKIKEDAEAQFAQQADQKLLLDVQDFLIESTKFDLPAEFLKKWLQTVGEKKLSAEEAEVEYARSEKGLRFQLIEGKAMAQSNIQITFEDLKAFTTNAIRQQMAQFGQTNPTDEEVQGIVARVLSNQDEVKRLSEQVVAEKLLEVFKEKANPTTKEVTYEEFIAASYGE</sequence>
<feature type="domain" description="Trigger factor ribosome-binding bacterial" evidence="1">
    <location>
        <begin position="1"/>
        <end position="146"/>
    </location>
</feature>
<protein>
    <submittedName>
        <fullName evidence="2">Trigger factor</fullName>
        <ecNumber evidence="2">5.2.1.8</ecNumber>
    </submittedName>
</protein>
<dbReference type="GO" id="GO:0015031">
    <property type="term" value="P:protein transport"/>
    <property type="evidence" value="ECO:0007669"/>
    <property type="project" value="InterPro"/>
</dbReference>
<dbReference type="Gene3D" id="1.10.3120.10">
    <property type="entry name" value="Trigger factor, C-terminal domain"/>
    <property type="match status" value="1"/>
</dbReference>
<dbReference type="Proteomes" id="UP000479938">
    <property type="component" value="Unassembled WGS sequence"/>
</dbReference>
<keyword evidence="2" id="KW-0413">Isomerase</keyword>
<dbReference type="InterPro" id="IPR027304">
    <property type="entry name" value="Trigger_fact/SurA_dom_sf"/>
</dbReference>
<evidence type="ECO:0000313" key="2">
    <source>
        <dbReference type="EMBL" id="CAA9201772.1"/>
    </source>
</evidence>
<organism evidence="2 3">
    <name type="scientific">Flavobacterium bizetiae</name>
    <dbReference type="NCBI Taxonomy" id="2704140"/>
    <lineage>
        <taxon>Bacteria</taxon>
        <taxon>Pseudomonadati</taxon>
        <taxon>Bacteroidota</taxon>
        <taxon>Flavobacteriia</taxon>
        <taxon>Flavobacteriales</taxon>
        <taxon>Flavobacteriaceae</taxon>
        <taxon>Flavobacterium</taxon>
    </lineage>
</organism>
<keyword evidence="3" id="KW-1185">Reference proteome</keyword>
<dbReference type="InterPro" id="IPR036611">
    <property type="entry name" value="Trigger_fac_ribosome-bd_sf"/>
</dbReference>
<dbReference type="RefSeq" id="WP_173972220.1">
    <property type="nucleotide sequence ID" value="NZ_CADCSU010000133.1"/>
</dbReference>
<dbReference type="GO" id="GO:0006457">
    <property type="term" value="P:protein folding"/>
    <property type="evidence" value="ECO:0007669"/>
    <property type="project" value="InterPro"/>
</dbReference>
<gene>
    <name evidence="2" type="primary">tig</name>
    <name evidence="2" type="ORF">FLA105534_03754</name>
</gene>
<dbReference type="Pfam" id="PF05697">
    <property type="entry name" value="Trigger_N"/>
    <property type="match status" value="1"/>
</dbReference>
<dbReference type="AlphaFoldDB" id="A0A6J4GS28"/>
<name>A0A6J4GS28_9FLAO</name>
<evidence type="ECO:0000259" key="1">
    <source>
        <dbReference type="Pfam" id="PF05697"/>
    </source>
</evidence>
<accession>A0A6J4GS28</accession>
<dbReference type="SUPFAM" id="SSF109998">
    <property type="entry name" value="Triger factor/SurA peptide-binding domain-like"/>
    <property type="match status" value="1"/>
</dbReference>
<reference evidence="2 3" key="1">
    <citation type="submission" date="2020-02" db="EMBL/GenBank/DDBJ databases">
        <authorList>
            <person name="Criscuolo A."/>
        </authorList>
    </citation>
    <scope>NUCLEOTIDE SEQUENCE [LARGE SCALE GENOMIC DNA]</scope>
    <source>
        <strain evidence="2">CIP105534</strain>
    </source>
</reference>
<dbReference type="Gene3D" id="3.30.70.1050">
    <property type="entry name" value="Trigger factor ribosome-binding domain"/>
    <property type="match status" value="1"/>
</dbReference>
<dbReference type="EC" id="5.2.1.8" evidence="2"/>
<dbReference type="SUPFAM" id="SSF102735">
    <property type="entry name" value="Trigger factor ribosome-binding domain"/>
    <property type="match status" value="1"/>
</dbReference>
<dbReference type="GO" id="GO:0003755">
    <property type="term" value="F:peptidyl-prolyl cis-trans isomerase activity"/>
    <property type="evidence" value="ECO:0007669"/>
    <property type="project" value="UniProtKB-EC"/>
</dbReference>
<dbReference type="InterPro" id="IPR037041">
    <property type="entry name" value="Trigger_fac_C_sf"/>
</dbReference>